<comment type="caution">
    <text evidence="2">The sequence shown here is derived from an EMBL/GenBank/DDBJ whole genome shotgun (WGS) entry which is preliminary data.</text>
</comment>
<accession>R1FXW5</accession>
<evidence type="ECO:0000313" key="3">
    <source>
        <dbReference type="Proteomes" id="UP000014139"/>
    </source>
</evidence>
<gene>
    <name evidence="2" type="ORF">H480_33163</name>
</gene>
<dbReference type="AlphaFoldDB" id="R1FXW5"/>
<evidence type="ECO:0000313" key="2">
    <source>
        <dbReference type="EMBL" id="EOD64162.1"/>
    </source>
</evidence>
<sequence>MADLAREVRSKNAGPFWVTMEVFLRDAGGYRVAADETFLNERVIAGLYRVDEGSVRIFRIPSLNVVKISFPRPVGQGSVRDRDMHAGQHHVPLARLVVPAGRSTGPGGTP</sequence>
<dbReference type="InterPro" id="IPR025496">
    <property type="entry name" value="DUF4387"/>
</dbReference>
<keyword evidence="3" id="KW-1185">Reference proteome</keyword>
<proteinExistence type="predicted"/>
<feature type="domain" description="DUF4387" evidence="1">
    <location>
        <begin position="1"/>
        <end position="95"/>
    </location>
</feature>
<reference evidence="2 3" key="1">
    <citation type="submission" date="2013-02" db="EMBL/GenBank/DDBJ databases">
        <title>Draft genome sequence of Amycolatopsis vancoresmycina strain DSM 44592T.</title>
        <authorList>
            <person name="Kumar S."/>
            <person name="Kaur N."/>
            <person name="Kaur C."/>
            <person name="Raghava G.P.S."/>
            <person name="Mayilraj S."/>
        </authorList>
    </citation>
    <scope>NUCLEOTIDE SEQUENCE [LARGE SCALE GENOMIC DNA]</scope>
    <source>
        <strain evidence="2 3">DSM 44592</strain>
    </source>
</reference>
<dbReference type="Pfam" id="PF14330">
    <property type="entry name" value="DUF4387"/>
    <property type="match status" value="1"/>
</dbReference>
<dbReference type="EMBL" id="AOUO01000548">
    <property type="protein sequence ID" value="EOD64162.1"/>
    <property type="molecule type" value="Genomic_DNA"/>
</dbReference>
<dbReference type="PATRIC" id="fig|1292037.4.peg.6227"/>
<name>R1FXW5_9PSEU</name>
<organism evidence="2 3">
    <name type="scientific">Amycolatopsis vancoresmycina DSM 44592</name>
    <dbReference type="NCBI Taxonomy" id="1292037"/>
    <lineage>
        <taxon>Bacteria</taxon>
        <taxon>Bacillati</taxon>
        <taxon>Actinomycetota</taxon>
        <taxon>Actinomycetes</taxon>
        <taxon>Pseudonocardiales</taxon>
        <taxon>Pseudonocardiaceae</taxon>
        <taxon>Amycolatopsis</taxon>
    </lineage>
</organism>
<protein>
    <recommendedName>
        <fullName evidence="1">DUF4387 domain-containing protein</fullName>
    </recommendedName>
</protein>
<dbReference type="eggNOG" id="ENOG5032RQZ">
    <property type="taxonomic scope" value="Bacteria"/>
</dbReference>
<evidence type="ECO:0000259" key="1">
    <source>
        <dbReference type="Pfam" id="PF14330"/>
    </source>
</evidence>
<dbReference type="Proteomes" id="UP000014139">
    <property type="component" value="Unassembled WGS sequence"/>
</dbReference>